<organism evidence="1 2">
    <name type="scientific">Porites lobata</name>
    <dbReference type="NCBI Taxonomy" id="104759"/>
    <lineage>
        <taxon>Eukaryota</taxon>
        <taxon>Metazoa</taxon>
        <taxon>Cnidaria</taxon>
        <taxon>Anthozoa</taxon>
        <taxon>Hexacorallia</taxon>
        <taxon>Scleractinia</taxon>
        <taxon>Fungiina</taxon>
        <taxon>Poritidae</taxon>
        <taxon>Porites</taxon>
    </lineage>
</organism>
<proteinExistence type="predicted"/>
<protein>
    <submittedName>
        <fullName evidence="1">Uncharacterized protein</fullName>
    </submittedName>
</protein>
<reference evidence="1 2" key="1">
    <citation type="submission" date="2022-05" db="EMBL/GenBank/DDBJ databases">
        <authorList>
            <consortium name="Genoscope - CEA"/>
            <person name="William W."/>
        </authorList>
    </citation>
    <scope>NUCLEOTIDE SEQUENCE [LARGE SCALE GENOMIC DNA]</scope>
</reference>
<dbReference type="Pfam" id="PF22593">
    <property type="entry name" value="SPMIP11"/>
    <property type="match status" value="1"/>
</dbReference>
<evidence type="ECO:0000313" key="1">
    <source>
        <dbReference type="EMBL" id="CAH3164908.1"/>
    </source>
</evidence>
<sequence>MATAELLWLLSCCPRYHIEFTFFSAMAFFNLTRLGLQDPIKSAVTKPGTASAPGGDLDTAKSTAAAASRHASLKEPVYPNSEANGSHVKYTTRLHKHIRPKLGPNEIYHTQITTNINYSYWMKDGVQQESWTQNDHHPRVNSEMTRFVDEMTLTNREFTLF</sequence>
<name>A0ABN8QLU8_9CNID</name>
<keyword evidence="2" id="KW-1185">Reference proteome</keyword>
<dbReference type="Proteomes" id="UP001159405">
    <property type="component" value="Unassembled WGS sequence"/>
</dbReference>
<accession>A0ABN8QLU8</accession>
<dbReference type="PANTHER" id="PTHR35263:SF1">
    <property type="entry name" value="TESTIS-EXPRESSED PROTEIN 49"/>
    <property type="match status" value="1"/>
</dbReference>
<dbReference type="InterPro" id="IPR038775">
    <property type="entry name" value="SPMIP11"/>
</dbReference>
<gene>
    <name evidence="1" type="ORF">PLOB_00007014</name>
</gene>
<comment type="caution">
    <text evidence="1">The sequence shown here is derived from an EMBL/GenBank/DDBJ whole genome shotgun (WGS) entry which is preliminary data.</text>
</comment>
<evidence type="ECO:0000313" key="2">
    <source>
        <dbReference type="Proteomes" id="UP001159405"/>
    </source>
</evidence>
<dbReference type="EMBL" id="CALNXK010000131">
    <property type="protein sequence ID" value="CAH3164908.1"/>
    <property type="molecule type" value="Genomic_DNA"/>
</dbReference>
<dbReference type="PANTHER" id="PTHR35263">
    <property type="entry name" value="TESTIS-EXPRESSED PROTEIN 49"/>
    <property type="match status" value="1"/>
</dbReference>